<proteinExistence type="predicted"/>
<feature type="chain" id="PRO_5005186050" evidence="1">
    <location>
        <begin position="23"/>
        <end position="153"/>
    </location>
</feature>
<dbReference type="KEGG" id="epo:Epro_0588"/>
<dbReference type="STRING" id="1408281.Epro_0588"/>
<organism evidence="2 3">
    <name type="scientific">Endomicrobium proavitum</name>
    <dbReference type="NCBI Taxonomy" id="1408281"/>
    <lineage>
        <taxon>Bacteria</taxon>
        <taxon>Pseudomonadati</taxon>
        <taxon>Elusimicrobiota</taxon>
        <taxon>Endomicrobiia</taxon>
        <taxon>Endomicrobiales</taxon>
        <taxon>Endomicrobiaceae</taxon>
        <taxon>Endomicrobium</taxon>
    </lineage>
</organism>
<name>A0A0G3WJE2_9BACT</name>
<dbReference type="Proteomes" id="UP000035337">
    <property type="component" value="Chromosome"/>
</dbReference>
<evidence type="ECO:0000313" key="2">
    <source>
        <dbReference type="EMBL" id="AKL97967.1"/>
    </source>
</evidence>
<keyword evidence="3" id="KW-1185">Reference proteome</keyword>
<accession>A0A0G3WJE2</accession>
<dbReference type="OrthoDB" id="9765926at2"/>
<feature type="signal peptide" evidence="1">
    <location>
        <begin position="1"/>
        <end position="22"/>
    </location>
</feature>
<evidence type="ECO:0000313" key="3">
    <source>
        <dbReference type="Proteomes" id="UP000035337"/>
    </source>
</evidence>
<dbReference type="EMBL" id="CP009498">
    <property type="protein sequence ID" value="AKL97967.1"/>
    <property type="molecule type" value="Genomic_DNA"/>
</dbReference>
<dbReference type="RefSeq" id="WP_144412032.1">
    <property type="nucleotide sequence ID" value="NZ_CP009498.1"/>
</dbReference>
<keyword evidence="1" id="KW-0732">Signal</keyword>
<reference evidence="2 3" key="1">
    <citation type="submission" date="2014-09" db="EMBL/GenBank/DDBJ databases">
        <title>Complete genome sequence of Endomicrobium proavitum.</title>
        <authorList>
            <person name="Zheng H."/>
        </authorList>
    </citation>
    <scope>NUCLEOTIDE SEQUENCE [LARGE SCALE GENOMIC DNA]</scope>
    <source>
        <strain evidence="2 3">Rsa215</strain>
    </source>
</reference>
<sequence length="153" mass="16814">MNTIRVFALLFIVSIFSVCALAENVRWVSESKAYTPVAAGDSSFDKTKTVLNNTFPYHNADRIRLSGDSYKPAGRNYIAGSAIQFNNLESGDIVVIFKTSGSEVARLTAPPYIWYGKKGTNNSGSYVESTSYICQIYVNPWGHIADATIGIIR</sequence>
<evidence type="ECO:0000256" key="1">
    <source>
        <dbReference type="SAM" id="SignalP"/>
    </source>
</evidence>
<protein>
    <submittedName>
        <fullName evidence="2">Uncharacterized protein</fullName>
    </submittedName>
</protein>
<gene>
    <name evidence="2" type="ORF">Epro_0588</name>
</gene>
<dbReference type="AlphaFoldDB" id="A0A0G3WJE2"/>